<dbReference type="SUPFAM" id="SSF53300">
    <property type="entry name" value="vWA-like"/>
    <property type="match status" value="1"/>
</dbReference>
<evidence type="ECO:0000256" key="6">
    <source>
        <dbReference type="SAM" id="Phobius"/>
    </source>
</evidence>
<name>A0A7Y9RXF0_9ACTN</name>
<dbReference type="EMBL" id="JACCAA010000001">
    <property type="protein sequence ID" value="NYG58030.1"/>
    <property type="molecule type" value="Genomic_DNA"/>
</dbReference>
<evidence type="ECO:0000256" key="2">
    <source>
        <dbReference type="ARBA" id="ARBA00022475"/>
    </source>
</evidence>
<keyword evidence="2" id="KW-1003">Cell membrane</keyword>
<evidence type="ECO:0000313" key="10">
    <source>
        <dbReference type="Proteomes" id="UP000540656"/>
    </source>
</evidence>
<reference evidence="9 10" key="1">
    <citation type="submission" date="2020-07" db="EMBL/GenBank/DDBJ databases">
        <title>Sequencing the genomes of 1000 actinobacteria strains.</title>
        <authorList>
            <person name="Klenk H.-P."/>
        </authorList>
    </citation>
    <scope>NUCLEOTIDE SEQUENCE [LARGE SCALE GENOMIC DNA]</scope>
    <source>
        <strain evidence="9 10">DSM 23819</strain>
    </source>
</reference>
<evidence type="ECO:0000256" key="1">
    <source>
        <dbReference type="ARBA" id="ARBA00004651"/>
    </source>
</evidence>
<evidence type="ECO:0000256" key="4">
    <source>
        <dbReference type="ARBA" id="ARBA00022989"/>
    </source>
</evidence>
<feature type="transmembrane region" description="Helical" evidence="6">
    <location>
        <begin position="413"/>
        <end position="431"/>
    </location>
</feature>
<dbReference type="PANTHER" id="PTHR35007">
    <property type="entry name" value="INTEGRAL MEMBRANE PROTEIN-RELATED"/>
    <property type="match status" value="1"/>
</dbReference>
<dbReference type="GO" id="GO:0005886">
    <property type="term" value="C:plasma membrane"/>
    <property type="evidence" value="ECO:0007669"/>
    <property type="project" value="UniProtKB-SubCell"/>
</dbReference>
<gene>
    <name evidence="9" type="ORF">BJ980_000953</name>
</gene>
<dbReference type="CDD" id="cd00198">
    <property type="entry name" value="vWFA"/>
    <property type="match status" value="1"/>
</dbReference>
<evidence type="ECO:0000313" key="9">
    <source>
        <dbReference type="EMBL" id="NYG58030.1"/>
    </source>
</evidence>
<proteinExistence type="predicted"/>
<dbReference type="SMART" id="SM00327">
    <property type="entry name" value="VWA"/>
    <property type="match status" value="1"/>
</dbReference>
<feature type="transmembrane region" description="Helical" evidence="6">
    <location>
        <begin position="317"/>
        <end position="338"/>
    </location>
</feature>
<evidence type="ECO:0000256" key="3">
    <source>
        <dbReference type="ARBA" id="ARBA00022692"/>
    </source>
</evidence>
<evidence type="ECO:0000259" key="8">
    <source>
        <dbReference type="PROSITE" id="PS50234"/>
    </source>
</evidence>
<dbReference type="InterPro" id="IPR036465">
    <property type="entry name" value="vWFA_dom_sf"/>
</dbReference>
<dbReference type="PANTHER" id="PTHR35007:SF1">
    <property type="entry name" value="PILUS ASSEMBLY PROTEIN"/>
    <property type="match status" value="1"/>
</dbReference>
<evidence type="ECO:0000256" key="5">
    <source>
        <dbReference type="ARBA" id="ARBA00023136"/>
    </source>
</evidence>
<feature type="transmembrane region" description="Helical" evidence="6">
    <location>
        <begin position="437"/>
        <end position="454"/>
    </location>
</feature>
<dbReference type="Gene3D" id="1.20.81.30">
    <property type="entry name" value="Type II secretion system (T2SS), domain F"/>
    <property type="match status" value="1"/>
</dbReference>
<accession>A0A7Y9RXF0</accession>
<keyword evidence="10" id="KW-1185">Reference proteome</keyword>
<sequence>MQLRFLHRAGGLAAVALASVLIVSSPATAAEEDLTIMHVQPEGESVQVLVSVPEQTESPADVSVTIDGEATEATVESAGDSTDIRRTTILAIDTSISMADGRIEAAQRAASTFLKSVPTDVRVGIVTFNGTITTALAPSTDRKAAQRVVDGLELGQDTHLHSALIASAKLAGSSGARNIVLLSDGKDNSQTKSAAAIKAVKRAGVRVDVVALELDEADLAPLRDLAEAGGGTVITADPESLTAAFDAEAASLSRQLLVTAPIPDSVRATEATIEVTAGSQTTNTYVKIRDKAVAAPAAPVASADSDSSSNFEVSETLMYAGLGAIGLGLLVVLGSLMWSLGKPKAGPSVQERIAAYGAGPGAAAATSGGGDPVLTLDNAKSAAAQMLNRNKGVEASISARLVAAGSALKPAEWILIHGGITIGAGLVGALLGQGDVVFILLFLFAGAVIPWLWLGRMRKKRISAFNGQLADTLTLISGSLSAGMSLQQSIDTVVQEGREPIAGEFKQALVQSRLGVPLVDALEDVAVRTESKDFAWVVMAIRIQRQVGGNLTELLSTVAATLRERDYLRRQVQTLSAEGRLSGWILGGLPVAMFVYMLLVRREYVSRLWTEAMGLVMLGGAVVLLAFGAFVISRLVKVEV</sequence>
<dbReference type="Proteomes" id="UP000540656">
    <property type="component" value="Unassembled WGS sequence"/>
</dbReference>
<dbReference type="Pfam" id="PF13519">
    <property type="entry name" value="VWA_2"/>
    <property type="match status" value="1"/>
</dbReference>
<feature type="chain" id="PRO_5030754917" evidence="7">
    <location>
        <begin position="30"/>
        <end position="640"/>
    </location>
</feature>
<dbReference type="Gene3D" id="3.40.50.410">
    <property type="entry name" value="von Willebrand factor, type A domain"/>
    <property type="match status" value="1"/>
</dbReference>
<dbReference type="InterPro" id="IPR002035">
    <property type="entry name" value="VWF_A"/>
</dbReference>
<dbReference type="RefSeq" id="WP_179501233.1">
    <property type="nucleotide sequence ID" value="NZ_JACCAA010000001.1"/>
</dbReference>
<feature type="signal peptide" evidence="7">
    <location>
        <begin position="1"/>
        <end position="29"/>
    </location>
</feature>
<feature type="domain" description="VWFA" evidence="8">
    <location>
        <begin position="87"/>
        <end position="262"/>
    </location>
</feature>
<dbReference type="AlphaFoldDB" id="A0A7Y9RXF0"/>
<protein>
    <submittedName>
        <fullName evidence="9">Tight adherence protein B</fullName>
    </submittedName>
</protein>
<dbReference type="PROSITE" id="PS50234">
    <property type="entry name" value="VWFA"/>
    <property type="match status" value="1"/>
</dbReference>
<keyword evidence="7" id="KW-0732">Signal</keyword>
<dbReference type="InterPro" id="IPR042094">
    <property type="entry name" value="T2SS_GspF_sf"/>
</dbReference>
<dbReference type="InterPro" id="IPR018076">
    <property type="entry name" value="T2SS_GspF_dom"/>
</dbReference>
<keyword evidence="4 6" id="KW-1133">Transmembrane helix</keyword>
<feature type="transmembrane region" description="Helical" evidence="6">
    <location>
        <begin position="612"/>
        <end position="636"/>
    </location>
</feature>
<organism evidence="9 10">
    <name type="scientific">Nocardioides daedukensis</name>
    <dbReference type="NCBI Taxonomy" id="634462"/>
    <lineage>
        <taxon>Bacteria</taxon>
        <taxon>Bacillati</taxon>
        <taxon>Actinomycetota</taxon>
        <taxon>Actinomycetes</taxon>
        <taxon>Propionibacteriales</taxon>
        <taxon>Nocardioidaceae</taxon>
        <taxon>Nocardioides</taxon>
    </lineage>
</organism>
<comment type="caution">
    <text evidence="9">The sequence shown here is derived from an EMBL/GenBank/DDBJ whole genome shotgun (WGS) entry which is preliminary data.</text>
</comment>
<keyword evidence="3 6" id="KW-0812">Transmembrane</keyword>
<dbReference type="Pfam" id="PF00482">
    <property type="entry name" value="T2SSF"/>
    <property type="match status" value="1"/>
</dbReference>
<keyword evidence="5 6" id="KW-0472">Membrane</keyword>
<feature type="transmembrane region" description="Helical" evidence="6">
    <location>
        <begin position="581"/>
        <end position="600"/>
    </location>
</feature>
<evidence type="ECO:0000256" key="7">
    <source>
        <dbReference type="SAM" id="SignalP"/>
    </source>
</evidence>
<comment type="subcellular location">
    <subcellularLocation>
        <location evidence="1">Cell membrane</location>
        <topology evidence="1">Multi-pass membrane protein</topology>
    </subcellularLocation>
</comment>